<gene>
    <name evidence="11" type="ORF">JF888_09095</name>
</gene>
<dbReference type="SUPFAM" id="SSF51905">
    <property type="entry name" value="FAD/NAD(P)-binding domain"/>
    <property type="match status" value="1"/>
</dbReference>
<dbReference type="PANTHER" id="PTHR43706:SF47">
    <property type="entry name" value="EXTERNAL NADH-UBIQUINONE OXIDOREDUCTASE 1, MITOCHONDRIAL-RELATED"/>
    <property type="match status" value="1"/>
</dbReference>
<evidence type="ECO:0000256" key="5">
    <source>
        <dbReference type="ARBA" id="ARBA00022946"/>
    </source>
</evidence>
<dbReference type="PANTHER" id="PTHR43706">
    <property type="entry name" value="NADH DEHYDROGENASE"/>
    <property type="match status" value="1"/>
</dbReference>
<evidence type="ECO:0000256" key="3">
    <source>
        <dbReference type="ARBA" id="ARBA00022630"/>
    </source>
</evidence>
<dbReference type="Proteomes" id="UP000620075">
    <property type="component" value="Unassembled WGS sequence"/>
</dbReference>
<feature type="domain" description="FAD/NAD(P)-binding" evidence="9">
    <location>
        <begin position="8"/>
        <end position="319"/>
    </location>
</feature>
<feature type="domain" description="External alternative NADH-ubiquinone oxidoreductase-like C-terminal" evidence="10">
    <location>
        <begin position="344"/>
        <end position="399"/>
    </location>
</feature>
<keyword evidence="4" id="KW-0274">FAD</keyword>
<dbReference type="EMBL" id="JAEKNQ010000035">
    <property type="protein sequence ID" value="MBJ7603326.1"/>
    <property type="molecule type" value="Genomic_DNA"/>
</dbReference>
<evidence type="ECO:0000256" key="7">
    <source>
        <dbReference type="ARBA" id="ARBA00023027"/>
    </source>
</evidence>
<dbReference type="InterPro" id="IPR036188">
    <property type="entry name" value="FAD/NAD-bd_sf"/>
</dbReference>
<reference evidence="11 12" key="1">
    <citation type="submission" date="2020-10" db="EMBL/GenBank/DDBJ databases">
        <title>Ca. Dormibacterota MAGs.</title>
        <authorList>
            <person name="Montgomery K."/>
        </authorList>
    </citation>
    <scope>NUCLEOTIDE SEQUENCE [LARGE SCALE GENOMIC DNA]</scope>
    <source>
        <strain evidence="11">SC8811_S16_3</strain>
    </source>
</reference>
<evidence type="ECO:0000256" key="8">
    <source>
        <dbReference type="ARBA" id="ARBA00047599"/>
    </source>
</evidence>
<dbReference type="RefSeq" id="WP_338179152.1">
    <property type="nucleotide sequence ID" value="NZ_JAEKNQ010000035.1"/>
</dbReference>
<dbReference type="PRINTS" id="PR00368">
    <property type="entry name" value="FADPNR"/>
</dbReference>
<evidence type="ECO:0000313" key="11">
    <source>
        <dbReference type="EMBL" id="MBJ7603326.1"/>
    </source>
</evidence>
<accession>A0A934K7U4</accession>
<comment type="similarity">
    <text evidence="1">Belongs to the NADH dehydrogenase family.</text>
</comment>
<evidence type="ECO:0000259" key="9">
    <source>
        <dbReference type="Pfam" id="PF07992"/>
    </source>
</evidence>
<name>A0A934K7U4_9BACT</name>
<keyword evidence="6" id="KW-0560">Oxidoreductase</keyword>
<proteinExistence type="inferred from homology"/>
<dbReference type="Gene3D" id="3.50.50.100">
    <property type="match status" value="1"/>
</dbReference>
<keyword evidence="3" id="KW-0285">Flavoprotein</keyword>
<dbReference type="Pfam" id="PF07992">
    <property type="entry name" value="Pyr_redox_2"/>
    <property type="match status" value="1"/>
</dbReference>
<dbReference type="PRINTS" id="PR00411">
    <property type="entry name" value="PNDRDTASEI"/>
</dbReference>
<organism evidence="11 12">
    <name type="scientific">Candidatus Dormiibacter inghamiae</name>
    <dbReference type="NCBI Taxonomy" id="3127013"/>
    <lineage>
        <taxon>Bacteria</taxon>
        <taxon>Bacillati</taxon>
        <taxon>Candidatus Dormiibacterota</taxon>
        <taxon>Candidatus Dormibacteria</taxon>
        <taxon>Candidatus Dormibacterales</taxon>
        <taxon>Candidatus Dormibacteraceae</taxon>
        <taxon>Candidatus Dormiibacter</taxon>
    </lineage>
</organism>
<dbReference type="GO" id="GO:0050136">
    <property type="term" value="F:NADH dehydrogenase (quinone) (non-electrogenic) activity"/>
    <property type="evidence" value="ECO:0007669"/>
    <property type="project" value="UniProtKB-EC"/>
</dbReference>
<comment type="catalytic activity">
    <reaction evidence="8">
        <text>a quinone + NADH + H(+) = a quinol + NAD(+)</text>
        <dbReference type="Rhea" id="RHEA:46160"/>
        <dbReference type="ChEBI" id="CHEBI:15378"/>
        <dbReference type="ChEBI" id="CHEBI:24646"/>
        <dbReference type="ChEBI" id="CHEBI:57540"/>
        <dbReference type="ChEBI" id="CHEBI:57945"/>
        <dbReference type="ChEBI" id="CHEBI:132124"/>
        <dbReference type="EC" id="1.6.5.9"/>
    </reaction>
</comment>
<dbReference type="InterPro" id="IPR045024">
    <property type="entry name" value="NDH-2"/>
</dbReference>
<dbReference type="InterPro" id="IPR054585">
    <property type="entry name" value="NDH2-like_C"/>
</dbReference>
<keyword evidence="5" id="KW-0809">Transit peptide</keyword>
<dbReference type="Pfam" id="PF22366">
    <property type="entry name" value="NDH2_C"/>
    <property type="match status" value="1"/>
</dbReference>
<evidence type="ECO:0000256" key="2">
    <source>
        <dbReference type="ARBA" id="ARBA00012637"/>
    </source>
</evidence>
<protein>
    <recommendedName>
        <fullName evidence="2">NADH:ubiquinone reductase (non-electrogenic)</fullName>
        <ecNumber evidence="2">1.6.5.9</ecNumber>
    </recommendedName>
</protein>
<dbReference type="EC" id="1.6.5.9" evidence="2"/>
<evidence type="ECO:0000259" key="10">
    <source>
        <dbReference type="Pfam" id="PF22366"/>
    </source>
</evidence>
<keyword evidence="7" id="KW-0520">NAD</keyword>
<dbReference type="AlphaFoldDB" id="A0A934K7U4"/>
<evidence type="ECO:0000256" key="6">
    <source>
        <dbReference type="ARBA" id="ARBA00023002"/>
    </source>
</evidence>
<dbReference type="InterPro" id="IPR023753">
    <property type="entry name" value="FAD/NAD-binding_dom"/>
</dbReference>
<evidence type="ECO:0000256" key="1">
    <source>
        <dbReference type="ARBA" id="ARBA00005272"/>
    </source>
</evidence>
<sequence length="417" mass="46013">MTRPARPRVVIVGAGFGGLTLARALRRVPVDVTLVDRNNYHLFTPLIYQVSTSLLDPSQVAQSVRKLVRPLKNCDFCLADMTGVNLELRQLETDRGDLPFDYLVLATGSVNNYFGNRSLERRSLALKDLPEALALRNWILEIFERASWAPAEQRQPYLSFAVVGGGPTGVEFAGALSELIRLVLRKDFRQLDLGRARVTLIEGTDRLLSAFHPSLSAAALHSLEKKSVAIRLGVMVEKVETGQLHLSDGSTLQAGTVVWTAGVRAADTGKLLNVPLGRQGRVPVDSHLRLPERPQVFVIGDLAAHEDLPMLAQPAMQEARHVARTIAADLRGTSLEPFRYRDPGIMATIGRNSAVAQIGGVRLSGFLGWTVWLVVHLINIVTFRARLATLLNWAWDYFFLDRPVRILVRANDSPGDS</sequence>
<evidence type="ECO:0000256" key="4">
    <source>
        <dbReference type="ARBA" id="ARBA00022827"/>
    </source>
</evidence>
<evidence type="ECO:0000313" key="12">
    <source>
        <dbReference type="Proteomes" id="UP000620075"/>
    </source>
</evidence>
<comment type="caution">
    <text evidence="11">The sequence shown here is derived from an EMBL/GenBank/DDBJ whole genome shotgun (WGS) entry which is preliminary data.</text>
</comment>